<evidence type="ECO:0000313" key="3">
    <source>
        <dbReference type="EMBL" id="PIP57156.1"/>
    </source>
</evidence>
<feature type="domain" description="DUF4143" evidence="2">
    <location>
        <begin position="189"/>
        <end position="343"/>
    </location>
</feature>
<evidence type="ECO:0000259" key="1">
    <source>
        <dbReference type="Pfam" id="PF13173"/>
    </source>
</evidence>
<dbReference type="PANTHER" id="PTHR43566:SF1">
    <property type="entry name" value="AAA+ ATPASE DOMAIN-CONTAINING PROTEIN"/>
    <property type="match status" value="1"/>
</dbReference>
<dbReference type="SUPFAM" id="SSF52540">
    <property type="entry name" value="P-loop containing nucleoside triphosphate hydrolases"/>
    <property type="match status" value="1"/>
</dbReference>
<feature type="domain" description="AAA" evidence="1">
    <location>
        <begin position="19"/>
        <end position="140"/>
    </location>
</feature>
<reference evidence="3 4" key="1">
    <citation type="submission" date="2017-09" db="EMBL/GenBank/DDBJ databases">
        <title>Depth-based differentiation of microbial function through sediment-hosted aquifers and enrichment of novel symbionts in the deep terrestrial subsurface.</title>
        <authorList>
            <person name="Probst A.J."/>
            <person name="Ladd B."/>
            <person name="Jarett J.K."/>
            <person name="Geller-Mcgrath D.E."/>
            <person name="Sieber C.M."/>
            <person name="Emerson J.B."/>
            <person name="Anantharaman K."/>
            <person name="Thomas B.C."/>
            <person name="Malmstrom R."/>
            <person name="Stieglmeier M."/>
            <person name="Klingl A."/>
            <person name="Woyke T."/>
            <person name="Ryan C.M."/>
            <person name="Banfield J.F."/>
        </authorList>
    </citation>
    <scope>NUCLEOTIDE SEQUENCE [LARGE SCALE GENOMIC DNA]</scope>
    <source>
        <strain evidence="3">CG22_combo_CG10-13_8_21_14_all_45_10</strain>
    </source>
</reference>
<dbReference type="InterPro" id="IPR041682">
    <property type="entry name" value="AAA_14"/>
</dbReference>
<name>A0A2H0BHK2_9BACT</name>
<accession>A0A2H0BHK2</accession>
<gene>
    <name evidence="3" type="ORF">COX04_01000</name>
</gene>
<evidence type="ECO:0000313" key="4">
    <source>
        <dbReference type="Proteomes" id="UP000230759"/>
    </source>
</evidence>
<dbReference type="PANTHER" id="PTHR43566">
    <property type="entry name" value="CONSERVED PROTEIN"/>
    <property type="match status" value="1"/>
</dbReference>
<protein>
    <submittedName>
        <fullName evidence="3">ATPase</fullName>
    </submittedName>
</protein>
<dbReference type="InterPro" id="IPR027417">
    <property type="entry name" value="P-loop_NTPase"/>
</dbReference>
<evidence type="ECO:0000259" key="2">
    <source>
        <dbReference type="Pfam" id="PF13635"/>
    </source>
</evidence>
<dbReference type="Pfam" id="PF13635">
    <property type="entry name" value="DUF4143"/>
    <property type="match status" value="1"/>
</dbReference>
<proteinExistence type="predicted"/>
<dbReference type="Pfam" id="PF13173">
    <property type="entry name" value="AAA_14"/>
    <property type="match status" value="1"/>
</dbReference>
<organism evidence="3 4">
    <name type="scientific">Candidatus Woesebacteria bacterium CG22_combo_CG10-13_8_21_14_all_45_10</name>
    <dbReference type="NCBI Taxonomy" id="1975060"/>
    <lineage>
        <taxon>Bacteria</taxon>
        <taxon>Candidatus Woeseibacteriota</taxon>
    </lineage>
</organism>
<dbReference type="AlphaFoldDB" id="A0A2H0BHK2"/>
<dbReference type="InterPro" id="IPR025420">
    <property type="entry name" value="DUF4143"/>
</dbReference>
<dbReference type="EMBL" id="PCSV01000025">
    <property type="protein sequence ID" value="PIP57156.1"/>
    <property type="molecule type" value="Genomic_DNA"/>
</dbReference>
<dbReference type="Gene3D" id="3.40.50.300">
    <property type="entry name" value="P-loop containing nucleotide triphosphate hydrolases"/>
    <property type="match status" value="1"/>
</dbReference>
<dbReference type="Proteomes" id="UP000230759">
    <property type="component" value="Unassembled WGS sequence"/>
</dbReference>
<sequence length="375" mass="43314">MLIRQLEKTIKNSLKQGFINVIYGPRRVGKTVLLEKLIADNPIEKTLFINGDTQEGRDVLSSTSEVILSKLVENFSVVAVDEAQRIPNVGLSLKILIDKFPDKTIYVTGSSSLMLARGVKEPLTGRSLKYKLYPLSTNEMTQSLPNFKKISVLENQLIFGGYPYLEQLNSSEDKKNYLKSIIDDYLFEDINLLKEIEFPETLKKLATLLAFQTGSIVSLNELSRNLGIDVKTVARYVSLLKQSFVIFEIGSFSKNPRKELAKSKKYYFWDTGIRNALTDQFSAIDVRSDIGQLWENFLAVERLKKHEYSKTLKEYFFWRSYEKAEIDWIEISEGKINPFEFKWQAKKIHTPKAFKNTYKENLEIISKENYLEFIS</sequence>
<comment type="caution">
    <text evidence="3">The sequence shown here is derived from an EMBL/GenBank/DDBJ whole genome shotgun (WGS) entry which is preliminary data.</text>
</comment>